<evidence type="ECO:0000313" key="6">
    <source>
        <dbReference type="Proteomes" id="UP001568698"/>
    </source>
</evidence>
<feature type="repeat" description="TPR" evidence="3">
    <location>
        <begin position="264"/>
        <end position="297"/>
    </location>
</feature>
<keyword evidence="6" id="KW-1185">Reference proteome</keyword>
<dbReference type="SMART" id="SM00028">
    <property type="entry name" value="TPR"/>
    <property type="match status" value="13"/>
</dbReference>
<dbReference type="InterPro" id="IPR019734">
    <property type="entry name" value="TPR_rpt"/>
</dbReference>
<dbReference type="RefSeq" id="WP_371386226.1">
    <property type="nucleotide sequence ID" value="NZ_JBGLYH010000017.1"/>
</dbReference>
<dbReference type="PROSITE" id="PS50293">
    <property type="entry name" value="TPR_REGION"/>
    <property type="match status" value="1"/>
</dbReference>
<feature type="signal peptide" evidence="4">
    <location>
        <begin position="1"/>
        <end position="22"/>
    </location>
</feature>
<dbReference type="PROSITE" id="PS50005">
    <property type="entry name" value="TPR"/>
    <property type="match status" value="6"/>
</dbReference>
<feature type="repeat" description="TPR" evidence="3">
    <location>
        <begin position="399"/>
        <end position="432"/>
    </location>
</feature>
<dbReference type="Proteomes" id="UP001568698">
    <property type="component" value="Unassembled WGS sequence"/>
</dbReference>
<name>A0ABV4K153_9BACT</name>
<organism evidence="5 6">
    <name type="scientific">Pseudodesulfovibrio karagichevae</name>
    <dbReference type="NCBI Taxonomy" id="3239305"/>
    <lineage>
        <taxon>Bacteria</taxon>
        <taxon>Pseudomonadati</taxon>
        <taxon>Thermodesulfobacteriota</taxon>
        <taxon>Desulfovibrionia</taxon>
        <taxon>Desulfovibrionales</taxon>
        <taxon>Desulfovibrionaceae</taxon>
    </lineage>
</organism>
<keyword evidence="1" id="KW-0677">Repeat</keyword>
<dbReference type="InterPro" id="IPR014266">
    <property type="entry name" value="PEP-CTERM_TPR_PrsT"/>
</dbReference>
<dbReference type="Gene3D" id="1.25.40.10">
    <property type="entry name" value="Tetratricopeptide repeat domain"/>
    <property type="match status" value="5"/>
</dbReference>
<dbReference type="Pfam" id="PF13432">
    <property type="entry name" value="TPR_16"/>
    <property type="match status" value="6"/>
</dbReference>
<keyword evidence="2 3" id="KW-0802">TPR repeat</keyword>
<feature type="chain" id="PRO_5047380023" evidence="4">
    <location>
        <begin position="23"/>
        <end position="886"/>
    </location>
</feature>
<gene>
    <name evidence="5" type="primary">prsT</name>
    <name evidence="5" type="ORF">AB6M95_08080</name>
</gene>
<feature type="repeat" description="TPR" evidence="3">
    <location>
        <begin position="735"/>
        <end position="768"/>
    </location>
</feature>
<dbReference type="Pfam" id="PF14559">
    <property type="entry name" value="TPR_19"/>
    <property type="match status" value="3"/>
</dbReference>
<feature type="repeat" description="TPR" evidence="3">
    <location>
        <begin position="60"/>
        <end position="93"/>
    </location>
</feature>
<evidence type="ECO:0000313" key="5">
    <source>
        <dbReference type="EMBL" id="MEZ7196701.1"/>
    </source>
</evidence>
<evidence type="ECO:0000256" key="4">
    <source>
        <dbReference type="SAM" id="SignalP"/>
    </source>
</evidence>
<feature type="repeat" description="TPR" evidence="3">
    <location>
        <begin position="128"/>
        <end position="161"/>
    </location>
</feature>
<dbReference type="PANTHER" id="PTHR44858">
    <property type="entry name" value="TETRATRICOPEPTIDE REPEAT PROTEIN 6"/>
    <property type="match status" value="1"/>
</dbReference>
<proteinExistence type="predicted"/>
<accession>A0ABV4K153</accession>
<dbReference type="EMBL" id="JBGLYH010000017">
    <property type="protein sequence ID" value="MEZ7196701.1"/>
    <property type="molecule type" value="Genomic_DNA"/>
</dbReference>
<sequence length="886" mass="97561">MKARVASIFFLLCLIALLPACGQNSEADLMAEGQRYMQEKNYQGAIVIFKTLLEQSPEKMDARFALGKAYLRTGKLDQAEKNFEKYARQNPYDTALLLETGRLKLYRQDFAGAAEALASYTKKEPKSAEGYSLLGRANWGLGNFAEAKDMFEKALTLDPNMEEAELALAQLYLAQDKPEQAKTLVDNLLTASPANSEGLYFKARIASMEGDQETYRNTLETLVKAHPTDAYGKYLYAKTLLAEGDYDRASALAKELQEGAPKAPFGKMLTGMIDYAKKDYRAAVNAFQEAVALRPDVEGYFYLGMSYYGMGDLETAISQLRIAADRSDRFLKAREMISLILFQQRRFNESITEAEKIIAVDSNNVLARVILGDAYTAKGDPGKALSELKEITAKNPNLANAFIKMGALYYEQGDMGETEEALKGAINAAPDSVRPRLVLSSFYLRNGDNDLARSVLEEGLKGTRDDVPLYVALARMSLLGKDPQKAREYLGKAQSLDAKNPAPYMMLASMDLSEKNADGALAEYDALLSHNEGYLKALLAKALILDTMGKGDEAAATYKEALKSDDPTAYMAYAGSRRKAGDNEGALAVVNEGLGRYANHIQLIQQKADILYALKRYDEVLDMSNEIEKLNREAGLSLRTRTYVLMKEYDKAVAAARQMCDFNPKVPGGYLILADVNMSAGRTDAWGKALEEGVAKCGPHPALLLQLGRYYSSLGDYPKALTYFDSVIKSDEKSFQAHAMQGDVYLTTGRKGKAVSSYTKALELNDRYIPALNNLAMIYVEDAKTAPEALRLAYKAYLQAPWSPAVMDTFGYTLAVNDKADPAVSILEKAASAQADDSNIKYHLGYAYYKAGKMEQAAAELKAVADCPQCEKSTEARNLLKTINAQ</sequence>
<evidence type="ECO:0000256" key="2">
    <source>
        <dbReference type="ARBA" id="ARBA00022803"/>
    </source>
</evidence>
<feature type="repeat" description="TPR" evidence="3">
    <location>
        <begin position="701"/>
        <end position="734"/>
    </location>
</feature>
<dbReference type="PANTHER" id="PTHR44858:SF1">
    <property type="entry name" value="UDP-N-ACETYLGLUCOSAMINE--PEPTIDE N-ACETYLGLUCOSAMINYLTRANSFERASE SPINDLY-RELATED"/>
    <property type="match status" value="1"/>
</dbReference>
<dbReference type="InterPro" id="IPR050498">
    <property type="entry name" value="Ycf3"/>
</dbReference>
<evidence type="ECO:0000256" key="3">
    <source>
        <dbReference type="PROSITE-ProRule" id="PRU00339"/>
    </source>
</evidence>
<protein>
    <submittedName>
        <fullName evidence="5">XrtA/PEP-CTERM system TPR-repeat protein PrsT</fullName>
    </submittedName>
</protein>
<evidence type="ECO:0000256" key="1">
    <source>
        <dbReference type="ARBA" id="ARBA00022737"/>
    </source>
</evidence>
<keyword evidence="4" id="KW-0732">Signal</keyword>
<dbReference type="InterPro" id="IPR011990">
    <property type="entry name" value="TPR-like_helical_dom_sf"/>
</dbReference>
<comment type="caution">
    <text evidence="5">The sequence shown here is derived from an EMBL/GenBank/DDBJ whole genome shotgun (WGS) entry which is preliminary data.</text>
</comment>
<dbReference type="NCBIfam" id="TIGR02917">
    <property type="entry name" value="PEP_TPR_lipo"/>
    <property type="match status" value="1"/>
</dbReference>
<dbReference type="SUPFAM" id="SSF48452">
    <property type="entry name" value="TPR-like"/>
    <property type="match status" value="4"/>
</dbReference>
<reference evidence="5 6" key="1">
    <citation type="submission" date="2024-08" db="EMBL/GenBank/DDBJ databases">
        <title>Sulfate-reducing bacteria isolated from formation water of the oil field in Kazakhstan and description of Pseudodesulfovibrio sp.</title>
        <authorList>
            <person name="Bidzhieva S.K."/>
            <person name="Tourova T.P."/>
            <person name="Grouzdev D.S."/>
            <person name="Beletsky A.V."/>
            <person name="Sokolova D.S."/>
            <person name="Samigullina S.R."/>
            <person name="Poltaraus A.B."/>
            <person name="Avtukh A.N."/>
            <person name="Tereshina V.M."/>
            <person name="Zhaparov N.S."/>
            <person name="Mardanov A.V."/>
            <person name="Nazina T.N."/>
        </authorList>
    </citation>
    <scope>NUCLEOTIDE SEQUENCE [LARGE SCALE GENOMIC DNA]</scope>
    <source>
        <strain evidence="5 6">9FUS</strain>
    </source>
</reference>